<dbReference type="GO" id="GO:0043937">
    <property type="term" value="P:regulation of sporulation"/>
    <property type="evidence" value="ECO:0007669"/>
    <property type="project" value="InterPro"/>
</dbReference>
<keyword evidence="2" id="KW-1185">Reference proteome</keyword>
<protein>
    <recommendedName>
        <fullName evidence="3">Sporulation protein Spo0E</fullName>
    </recommendedName>
</protein>
<proteinExistence type="predicted"/>
<dbReference type="Gene3D" id="4.10.280.10">
    <property type="entry name" value="Helix-loop-helix DNA-binding domain"/>
    <property type="match status" value="1"/>
</dbReference>
<dbReference type="Pfam" id="PF09388">
    <property type="entry name" value="SpoOE-like"/>
    <property type="match status" value="1"/>
</dbReference>
<comment type="caution">
    <text evidence="1">The sequence shown here is derived from an EMBL/GenBank/DDBJ whole genome shotgun (WGS) entry which is preliminary data.</text>
</comment>
<reference evidence="1" key="1">
    <citation type="submission" date="2015-06" db="EMBL/GenBank/DDBJ databases">
        <authorList>
            <person name="Liu B."/>
            <person name="Wang J."/>
            <person name="Zhu Y."/>
            <person name="Liu G."/>
            <person name="Chen Q."/>
            <person name="Zheng C."/>
            <person name="Che J."/>
            <person name="Ge C."/>
            <person name="Shi H."/>
            <person name="Pan Z."/>
            <person name="Liu X."/>
        </authorList>
    </citation>
    <scope>NUCLEOTIDE SEQUENCE [LARGE SCALE GENOMIC DNA]</scope>
    <source>
        <strain evidence="1">DSM 16346</strain>
    </source>
</reference>
<dbReference type="AlphaFoldDB" id="A0A0J6CTE1"/>
<dbReference type="InterPro" id="IPR037208">
    <property type="entry name" value="Spo0E-like_sf"/>
</dbReference>
<evidence type="ECO:0000313" key="2">
    <source>
        <dbReference type="Proteomes" id="UP000035996"/>
    </source>
</evidence>
<organism evidence="1 2">
    <name type="scientific">Guptibacillus hwajinpoensis</name>
    <dbReference type="NCBI Taxonomy" id="208199"/>
    <lineage>
        <taxon>Bacteria</taxon>
        <taxon>Bacillati</taxon>
        <taxon>Bacillota</taxon>
        <taxon>Bacilli</taxon>
        <taxon>Bacillales</taxon>
        <taxon>Guptibacillaceae</taxon>
        <taxon>Guptibacillus</taxon>
    </lineage>
</organism>
<dbReference type="SUPFAM" id="SSF140500">
    <property type="entry name" value="BAS1536-like"/>
    <property type="match status" value="1"/>
</dbReference>
<dbReference type="InterPro" id="IPR018540">
    <property type="entry name" value="Spo0E-like"/>
</dbReference>
<sequence>METLDRQISFHIEQDKDHLLAEIESSRQKMNLLARNQPLSSSEIVEISTYLDFLLNVYDQCRNKKAAAL</sequence>
<dbReference type="RefSeq" id="WP_048313047.1">
    <property type="nucleotide sequence ID" value="NZ_CP119526.1"/>
</dbReference>
<evidence type="ECO:0008006" key="3">
    <source>
        <dbReference type="Google" id="ProtNLM"/>
    </source>
</evidence>
<accession>A0A0J6CTE1</accession>
<dbReference type="InterPro" id="IPR036638">
    <property type="entry name" value="HLH_DNA-bd_sf"/>
</dbReference>
<dbReference type="STRING" id="157733.AB986_18175"/>
<dbReference type="EMBL" id="LELK01000006">
    <property type="protein sequence ID" value="KMM36365.1"/>
    <property type="molecule type" value="Genomic_DNA"/>
</dbReference>
<name>A0A0J6CTE1_9BACL</name>
<dbReference type="Proteomes" id="UP000035996">
    <property type="component" value="Unassembled WGS sequence"/>
</dbReference>
<gene>
    <name evidence="1" type="ORF">AB986_18175</name>
</gene>
<evidence type="ECO:0000313" key="1">
    <source>
        <dbReference type="EMBL" id="KMM36365.1"/>
    </source>
</evidence>
<dbReference type="GO" id="GO:0046983">
    <property type="term" value="F:protein dimerization activity"/>
    <property type="evidence" value="ECO:0007669"/>
    <property type="project" value="InterPro"/>
</dbReference>
<dbReference type="OrthoDB" id="2893507at2"/>